<evidence type="ECO:0000313" key="4">
    <source>
        <dbReference type="WBParaSite" id="HPBE_0002000601-mRNA-1"/>
    </source>
</evidence>
<dbReference type="AlphaFoldDB" id="A0A3P8ATA0"/>
<name>A0A3P8ATA0_HELPZ</name>
<dbReference type="EMBL" id="UZAH01031790">
    <property type="protein sequence ID" value="VDP17832.1"/>
    <property type="molecule type" value="Genomic_DNA"/>
</dbReference>
<dbReference type="WBParaSite" id="HPBE_0002000601-mRNA-1">
    <property type="protein sequence ID" value="HPBE_0002000601-mRNA-1"/>
    <property type="gene ID" value="HPBE_0002000601"/>
</dbReference>
<gene>
    <name evidence="2" type="ORF">HPBE_LOCUS20005</name>
</gene>
<proteinExistence type="predicted"/>
<organism evidence="2">
    <name type="scientific">Heligmosomoides polygyrus</name>
    <name type="common">Parasitic roundworm</name>
    <dbReference type="NCBI Taxonomy" id="6339"/>
    <lineage>
        <taxon>Eukaryota</taxon>
        <taxon>Metazoa</taxon>
        <taxon>Ecdysozoa</taxon>
        <taxon>Nematoda</taxon>
        <taxon>Chromadorea</taxon>
        <taxon>Rhabditida</taxon>
        <taxon>Rhabditina</taxon>
        <taxon>Rhabditomorpha</taxon>
        <taxon>Strongyloidea</taxon>
        <taxon>Heligmosomidae</taxon>
        <taxon>Heligmosomoides</taxon>
    </lineage>
</organism>
<keyword evidence="3" id="KW-1185">Reference proteome</keyword>
<accession>A0A3P8ATA0</accession>
<evidence type="ECO:0000313" key="3">
    <source>
        <dbReference type="Proteomes" id="UP000050761"/>
    </source>
</evidence>
<evidence type="ECO:0000256" key="1">
    <source>
        <dbReference type="SAM" id="Phobius"/>
    </source>
</evidence>
<protein>
    <submittedName>
        <fullName evidence="4">AA_permease domain-containing protein</fullName>
    </submittedName>
</protein>
<reference evidence="4" key="2">
    <citation type="submission" date="2019-09" db="UniProtKB">
        <authorList>
            <consortium name="WormBaseParasite"/>
        </authorList>
    </citation>
    <scope>IDENTIFICATION</scope>
</reference>
<sequence>MRRDLTLHHVGAVSGQVIQPRVSRLRYGEKALGVMLIFTSAYAKSASIVTSVSVLGGIIAAGVFLILVALLGVFGTKNQDQAALFFLPCWDHCEPCLPIIVQVTSSNLSRVGLTGLLFSFTEIVGVWLAYRFRNTRDPRIDPDTLFL</sequence>
<keyword evidence="1" id="KW-0812">Transmembrane</keyword>
<dbReference type="Proteomes" id="UP000050761">
    <property type="component" value="Unassembled WGS sequence"/>
</dbReference>
<keyword evidence="1" id="KW-1133">Transmembrane helix</keyword>
<dbReference type="OrthoDB" id="5845060at2759"/>
<reference evidence="2 3" key="1">
    <citation type="submission" date="2018-11" db="EMBL/GenBank/DDBJ databases">
        <authorList>
            <consortium name="Pathogen Informatics"/>
        </authorList>
    </citation>
    <scope>NUCLEOTIDE SEQUENCE [LARGE SCALE GENOMIC DNA]</scope>
</reference>
<feature type="transmembrane region" description="Helical" evidence="1">
    <location>
        <begin position="52"/>
        <end position="74"/>
    </location>
</feature>
<evidence type="ECO:0000313" key="2">
    <source>
        <dbReference type="EMBL" id="VDP17832.1"/>
    </source>
</evidence>
<keyword evidence="1" id="KW-0472">Membrane</keyword>
<feature type="transmembrane region" description="Helical" evidence="1">
    <location>
        <begin position="111"/>
        <end position="130"/>
    </location>
</feature>